<accession>A0A0C9TZZ0</accession>
<proteinExistence type="predicted"/>
<feature type="compositionally biased region" description="Basic residues" evidence="1">
    <location>
        <begin position="68"/>
        <end position="81"/>
    </location>
</feature>
<dbReference type="EMBL" id="KN837338">
    <property type="protein sequence ID" value="KIJ27334.1"/>
    <property type="molecule type" value="Genomic_DNA"/>
</dbReference>
<feature type="compositionally biased region" description="Low complexity" evidence="1">
    <location>
        <begin position="124"/>
        <end position="177"/>
    </location>
</feature>
<evidence type="ECO:0000313" key="2">
    <source>
        <dbReference type="EMBL" id="KIJ27334.1"/>
    </source>
</evidence>
<evidence type="ECO:0000313" key="3">
    <source>
        <dbReference type="Proteomes" id="UP000054279"/>
    </source>
</evidence>
<organism evidence="2 3">
    <name type="scientific">Sphaerobolus stellatus (strain SS14)</name>
    <dbReference type="NCBI Taxonomy" id="990650"/>
    <lineage>
        <taxon>Eukaryota</taxon>
        <taxon>Fungi</taxon>
        <taxon>Dikarya</taxon>
        <taxon>Basidiomycota</taxon>
        <taxon>Agaricomycotina</taxon>
        <taxon>Agaricomycetes</taxon>
        <taxon>Phallomycetidae</taxon>
        <taxon>Geastrales</taxon>
        <taxon>Sphaerobolaceae</taxon>
        <taxon>Sphaerobolus</taxon>
    </lineage>
</organism>
<name>A0A0C9TZZ0_SPHS4</name>
<reference evidence="2 3" key="1">
    <citation type="submission" date="2014-06" db="EMBL/GenBank/DDBJ databases">
        <title>Evolutionary Origins and Diversification of the Mycorrhizal Mutualists.</title>
        <authorList>
            <consortium name="DOE Joint Genome Institute"/>
            <consortium name="Mycorrhizal Genomics Consortium"/>
            <person name="Kohler A."/>
            <person name="Kuo A."/>
            <person name="Nagy L.G."/>
            <person name="Floudas D."/>
            <person name="Copeland A."/>
            <person name="Barry K.W."/>
            <person name="Cichocki N."/>
            <person name="Veneault-Fourrey C."/>
            <person name="LaButti K."/>
            <person name="Lindquist E.A."/>
            <person name="Lipzen A."/>
            <person name="Lundell T."/>
            <person name="Morin E."/>
            <person name="Murat C."/>
            <person name="Riley R."/>
            <person name="Ohm R."/>
            <person name="Sun H."/>
            <person name="Tunlid A."/>
            <person name="Henrissat B."/>
            <person name="Grigoriev I.V."/>
            <person name="Hibbett D.S."/>
            <person name="Martin F."/>
        </authorList>
    </citation>
    <scope>NUCLEOTIDE SEQUENCE [LARGE SCALE GENOMIC DNA]</scope>
    <source>
        <strain evidence="2 3">SS14</strain>
    </source>
</reference>
<gene>
    <name evidence="2" type="ORF">M422DRAFT_271478</name>
</gene>
<dbReference type="Proteomes" id="UP000054279">
    <property type="component" value="Unassembled WGS sequence"/>
</dbReference>
<protein>
    <submittedName>
        <fullName evidence="2">Uncharacterized protein</fullName>
    </submittedName>
</protein>
<dbReference type="HOGENOM" id="CLU_1295130_0_0_1"/>
<keyword evidence="3" id="KW-1185">Reference proteome</keyword>
<feature type="region of interest" description="Disordered" evidence="1">
    <location>
        <begin position="1"/>
        <end position="179"/>
    </location>
</feature>
<evidence type="ECO:0000256" key="1">
    <source>
        <dbReference type="SAM" id="MobiDB-lite"/>
    </source>
</evidence>
<sequence length="213" mass="23498">MPATDDSASEHSENQRNSAHRTMGMSIRPMTGTWMFDAIAELTKNPSAEREQNEPEEPELVEEERPTLRRRPHPRYPRRHPLQPPVLPRLVHRHQIPAPPLRHGAYQRHPAVKPPTVASTGPGAKPSAEAPANPPSASLSKSPRPSRASPSNPNRKSPLTLSASSAASTPPSLTSSSLHRHAHMPRLRHHDAHILLRPLLPLLRSHWIGGAVL</sequence>
<dbReference type="AlphaFoldDB" id="A0A0C9TZZ0"/>